<dbReference type="InterPro" id="IPR005119">
    <property type="entry name" value="LysR_subst-bd"/>
</dbReference>
<dbReference type="SUPFAM" id="SSF53850">
    <property type="entry name" value="Periplasmic binding protein-like II"/>
    <property type="match status" value="1"/>
</dbReference>
<dbReference type="Pfam" id="PF03466">
    <property type="entry name" value="LysR_substrate"/>
    <property type="match status" value="1"/>
</dbReference>
<dbReference type="EMBL" id="JAKJHZ010000007">
    <property type="protein sequence ID" value="MCF6378111.1"/>
    <property type="molecule type" value="Genomic_DNA"/>
</dbReference>
<comment type="caution">
    <text evidence="6">The sequence shown here is derived from an EMBL/GenBank/DDBJ whole genome shotgun (WGS) entry which is preliminary data.</text>
</comment>
<evidence type="ECO:0000256" key="4">
    <source>
        <dbReference type="ARBA" id="ARBA00023163"/>
    </source>
</evidence>
<proteinExistence type="inferred from homology"/>
<dbReference type="InterPro" id="IPR036388">
    <property type="entry name" value="WH-like_DNA-bd_sf"/>
</dbReference>
<reference evidence="6 7" key="1">
    <citation type="submission" date="2022-01" db="EMBL/GenBank/DDBJ databases">
        <title>Nocardioides sp. nov., an actinomycete isolated from mining soil.</title>
        <authorList>
            <person name="Liu L."/>
        </authorList>
    </citation>
    <scope>NUCLEOTIDE SEQUENCE [LARGE SCALE GENOMIC DNA]</scope>
    <source>
        <strain evidence="6 7">KLBMP 9356</strain>
    </source>
</reference>
<dbReference type="InterPro" id="IPR036390">
    <property type="entry name" value="WH_DNA-bd_sf"/>
</dbReference>
<dbReference type="PROSITE" id="PS50931">
    <property type="entry name" value="HTH_LYSR"/>
    <property type="match status" value="1"/>
</dbReference>
<keyword evidence="7" id="KW-1185">Reference proteome</keyword>
<dbReference type="RefSeq" id="WP_236401868.1">
    <property type="nucleotide sequence ID" value="NZ_JAKJHZ010000007.1"/>
</dbReference>
<dbReference type="PRINTS" id="PR00039">
    <property type="entry name" value="HTHLYSR"/>
</dbReference>
<protein>
    <submittedName>
        <fullName evidence="6">LysR family transcriptional regulator</fullName>
    </submittedName>
</protein>
<accession>A0ABS9HDB6</accession>
<evidence type="ECO:0000256" key="1">
    <source>
        <dbReference type="ARBA" id="ARBA00009437"/>
    </source>
</evidence>
<name>A0ABS9HDB6_9ACTN</name>
<keyword evidence="4" id="KW-0804">Transcription</keyword>
<feature type="domain" description="HTH lysR-type" evidence="5">
    <location>
        <begin position="9"/>
        <end position="66"/>
    </location>
</feature>
<keyword evidence="2" id="KW-0805">Transcription regulation</keyword>
<dbReference type="Gene3D" id="1.10.10.10">
    <property type="entry name" value="Winged helix-like DNA-binding domain superfamily/Winged helix DNA-binding domain"/>
    <property type="match status" value="1"/>
</dbReference>
<organism evidence="6 7">
    <name type="scientific">Nocardioides potassii</name>
    <dbReference type="NCBI Taxonomy" id="2911371"/>
    <lineage>
        <taxon>Bacteria</taxon>
        <taxon>Bacillati</taxon>
        <taxon>Actinomycetota</taxon>
        <taxon>Actinomycetes</taxon>
        <taxon>Propionibacteriales</taxon>
        <taxon>Nocardioidaceae</taxon>
        <taxon>Nocardioides</taxon>
    </lineage>
</organism>
<evidence type="ECO:0000313" key="6">
    <source>
        <dbReference type="EMBL" id="MCF6378111.1"/>
    </source>
</evidence>
<dbReference type="CDD" id="cd05466">
    <property type="entry name" value="PBP2_LTTR_substrate"/>
    <property type="match status" value="1"/>
</dbReference>
<dbReference type="PANTHER" id="PTHR30346">
    <property type="entry name" value="TRANSCRIPTIONAL DUAL REGULATOR HCAR-RELATED"/>
    <property type="match status" value="1"/>
</dbReference>
<dbReference type="SUPFAM" id="SSF46785">
    <property type="entry name" value="Winged helix' DNA-binding domain"/>
    <property type="match status" value="1"/>
</dbReference>
<dbReference type="Gene3D" id="3.40.190.10">
    <property type="entry name" value="Periplasmic binding protein-like II"/>
    <property type="match status" value="2"/>
</dbReference>
<evidence type="ECO:0000313" key="7">
    <source>
        <dbReference type="Proteomes" id="UP001201161"/>
    </source>
</evidence>
<evidence type="ECO:0000259" key="5">
    <source>
        <dbReference type="PROSITE" id="PS50931"/>
    </source>
</evidence>
<dbReference type="Proteomes" id="UP001201161">
    <property type="component" value="Unassembled WGS sequence"/>
</dbReference>
<gene>
    <name evidence="6" type="ORF">L2K70_10905</name>
</gene>
<comment type="similarity">
    <text evidence="1">Belongs to the LysR transcriptional regulatory family.</text>
</comment>
<dbReference type="PANTHER" id="PTHR30346:SF17">
    <property type="entry name" value="LYSR FAMILY TRANSCRIPTIONAL REGULATOR"/>
    <property type="match status" value="1"/>
</dbReference>
<dbReference type="InterPro" id="IPR000847">
    <property type="entry name" value="LysR_HTH_N"/>
</dbReference>
<evidence type="ECO:0000256" key="2">
    <source>
        <dbReference type="ARBA" id="ARBA00023015"/>
    </source>
</evidence>
<evidence type="ECO:0000256" key="3">
    <source>
        <dbReference type="ARBA" id="ARBA00023125"/>
    </source>
</evidence>
<dbReference type="Pfam" id="PF00126">
    <property type="entry name" value="HTH_1"/>
    <property type="match status" value="1"/>
</dbReference>
<sequence length="314" mass="33646">MGTTASNTPELRELRLFVAVAEEGSFTRAAARCFVTQQAMSKTIAALERRVGCELVERRPRGCGLTEAGEQLLTGAYRVLQTVDELTDPGTRNTTLEPRHVLRVGVHDEGLAELTPYVLRAFAQRLPEVAINYRTVPYDELENALNVGSVDVLVCGRAAHRGDGEFVGLFGDPAVVLVSAASDLAEAPTLRAEDIIEQPFVSNEVGLDDTFYGAYTLDGLRGDRAPQLKTGVVRTSGDVTAEIAHHRAVLACGSATTRFAPHPDVVAVPLTDVPAYEVGLATRRRGGLAAEFVECAVKVASRTRDVVPRATPPG</sequence>
<keyword evidence="3" id="KW-0238">DNA-binding</keyword>